<gene>
    <name evidence="1" type="ORF">SK128_003315</name>
</gene>
<evidence type="ECO:0000313" key="2">
    <source>
        <dbReference type="Proteomes" id="UP001381693"/>
    </source>
</evidence>
<organism evidence="1 2">
    <name type="scientific">Halocaridina rubra</name>
    <name type="common">Hawaiian red shrimp</name>
    <dbReference type="NCBI Taxonomy" id="373956"/>
    <lineage>
        <taxon>Eukaryota</taxon>
        <taxon>Metazoa</taxon>
        <taxon>Ecdysozoa</taxon>
        <taxon>Arthropoda</taxon>
        <taxon>Crustacea</taxon>
        <taxon>Multicrustacea</taxon>
        <taxon>Malacostraca</taxon>
        <taxon>Eumalacostraca</taxon>
        <taxon>Eucarida</taxon>
        <taxon>Decapoda</taxon>
        <taxon>Pleocyemata</taxon>
        <taxon>Caridea</taxon>
        <taxon>Atyoidea</taxon>
        <taxon>Atyidae</taxon>
        <taxon>Halocaridina</taxon>
    </lineage>
</organism>
<dbReference type="EMBL" id="JAXCGZ010009501">
    <property type="protein sequence ID" value="KAK7076966.1"/>
    <property type="molecule type" value="Genomic_DNA"/>
</dbReference>
<dbReference type="Proteomes" id="UP001381693">
    <property type="component" value="Unassembled WGS sequence"/>
</dbReference>
<accession>A0AAN8X2W0</accession>
<keyword evidence="2" id="KW-1185">Reference proteome</keyword>
<comment type="caution">
    <text evidence="1">The sequence shown here is derived from an EMBL/GenBank/DDBJ whole genome shotgun (WGS) entry which is preliminary data.</text>
</comment>
<dbReference type="AlphaFoldDB" id="A0AAN8X2W0"/>
<reference evidence="1 2" key="1">
    <citation type="submission" date="2023-11" db="EMBL/GenBank/DDBJ databases">
        <title>Halocaridina rubra genome assembly.</title>
        <authorList>
            <person name="Smith C."/>
        </authorList>
    </citation>
    <scope>NUCLEOTIDE SEQUENCE [LARGE SCALE GENOMIC DNA]</scope>
    <source>
        <strain evidence="1">EP-1</strain>
        <tissue evidence="1">Whole</tissue>
    </source>
</reference>
<evidence type="ECO:0000313" key="1">
    <source>
        <dbReference type="EMBL" id="KAK7076966.1"/>
    </source>
</evidence>
<protein>
    <submittedName>
        <fullName evidence="1">Uncharacterized protein</fullName>
    </submittedName>
</protein>
<sequence>MERIDALDENMKAAMMDLHQNHEQRTQMLIQIQGDTRNLLRKTLETLYIGIQECINFKSAHVQDVVNSISLQFEAARLKHNSLYKLREDLVEVVNDAALPAASFDIGEKTLNSGHSMSDLEDFARQTGECVETMNQSFEKYIACINEIAEKLSNEVEYKLNYIEKEIMENSIQRISQVDALSLHIQESLNSSRLILCKMEKVKVQIEQAFLDKP</sequence>
<proteinExistence type="predicted"/>
<name>A0AAN8X2W0_HALRR</name>